<sequence length="98" mass="10318">MARAQGATGSSAACARCSNCTKPGASGRCTSARRLTGMPGDHEFITTAPARDGRSARVSTAWRCATPRRCNWRRSMDSVVPGSTWARGQTTASPSQKA</sequence>
<gene>
    <name evidence="2" type="ORF">RCOM_2025020</name>
</gene>
<evidence type="ECO:0000313" key="2">
    <source>
        <dbReference type="EMBL" id="EEF23176.1"/>
    </source>
</evidence>
<evidence type="ECO:0000256" key="1">
    <source>
        <dbReference type="SAM" id="MobiDB-lite"/>
    </source>
</evidence>
<feature type="region of interest" description="Disordered" evidence="1">
    <location>
        <begin position="78"/>
        <end position="98"/>
    </location>
</feature>
<dbReference type="Proteomes" id="UP000008311">
    <property type="component" value="Unassembled WGS sequence"/>
</dbReference>
<reference evidence="3" key="1">
    <citation type="journal article" date="2010" name="Nat. Biotechnol.">
        <title>Draft genome sequence of the oilseed species Ricinus communis.</title>
        <authorList>
            <person name="Chan A.P."/>
            <person name="Crabtree J."/>
            <person name="Zhao Q."/>
            <person name="Lorenzi H."/>
            <person name="Orvis J."/>
            <person name="Puiu D."/>
            <person name="Melake-Berhan A."/>
            <person name="Jones K.M."/>
            <person name="Redman J."/>
            <person name="Chen G."/>
            <person name="Cahoon E.B."/>
            <person name="Gedil M."/>
            <person name="Stanke M."/>
            <person name="Haas B.J."/>
            <person name="Wortman J.R."/>
            <person name="Fraser-Liggett C.M."/>
            <person name="Ravel J."/>
            <person name="Rabinowicz P.D."/>
        </authorList>
    </citation>
    <scope>NUCLEOTIDE SEQUENCE [LARGE SCALE GENOMIC DNA]</scope>
    <source>
        <strain evidence="3">cv. Hale</strain>
    </source>
</reference>
<keyword evidence="3" id="KW-1185">Reference proteome</keyword>
<dbReference type="EMBL" id="EQ987422">
    <property type="protein sequence ID" value="EEF23176.1"/>
    <property type="molecule type" value="Genomic_DNA"/>
</dbReference>
<dbReference type="AlphaFoldDB" id="B9TLT9"/>
<feature type="compositionally biased region" description="Polar residues" evidence="1">
    <location>
        <begin position="86"/>
        <end position="98"/>
    </location>
</feature>
<organism evidence="2 3">
    <name type="scientific">Ricinus communis</name>
    <name type="common">Castor bean</name>
    <dbReference type="NCBI Taxonomy" id="3988"/>
    <lineage>
        <taxon>Eukaryota</taxon>
        <taxon>Viridiplantae</taxon>
        <taxon>Streptophyta</taxon>
        <taxon>Embryophyta</taxon>
        <taxon>Tracheophyta</taxon>
        <taxon>Spermatophyta</taxon>
        <taxon>Magnoliopsida</taxon>
        <taxon>eudicotyledons</taxon>
        <taxon>Gunneridae</taxon>
        <taxon>Pentapetalae</taxon>
        <taxon>rosids</taxon>
        <taxon>fabids</taxon>
        <taxon>Malpighiales</taxon>
        <taxon>Euphorbiaceae</taxon>
        <taxon>Acalyphoideae</taxon>
        <taxon>Acalypheae</taxon>
        <taxon>Ricinus</taxon>
    </lineage>
</organism>
<name>B9TLT9_RICCO</name>
<accession>B9TLT9</accession>
<dbReference type="InParanoid" id="B9TLT9"/>
<protein>
    <submittedName>
        <fullName evidence="2">Uncharacterized protein</fullName>
    </submittedName>
</protein>
<feature type="non-terminal residue" evidence="2">
    <location>
        <position position="98"/>
    </location>
</feature>
<evidence type="ECO:0000313" key="3">
    <source>
        <dbReference type="Proteomes" id="UP000008311"/>
    </source>
</evidence>
<proteinExistence type="predicted"/>